<evidence type="ECO:0000313" key="4">
    <source>
        <dbReference type="Proteomes" id="UP000006671"/>
    </source>
</evidence>
<keyword evidence="2" id="KW-1133">Transmembrane helix</keyword>
<evidence type="ECO:0000313" key="3">
    <source>
        <dbReference type="EMBL" id="EFC50831.1"/>
    </source>
</evidence>
<accession>D2UYQ6</accession>
<protein>
    <submittedName>
        <fullName evidence="3">Predicted protein</fullName>
    </submittedName>
</protein>
<evidence type="ECO:0000256" key="2">
    <source>
        <dbReference type="SAM" id="Phobius"/>
    </source>
</evidence>
<sequence length="404" mass="45711">MTTTTTTATDAGSSKSNFSLFVPSLSHASLLVPNQSFIKHPILRSDSAVSSSRFLNNSTNIKQYPFGGPQMEIVYEGTRKFCGSPLTIRPSRILIEELSGEGIPNAEDFFSTANESIISPLNFILKHYETRMEQYDRFYYIMLILFIFLFIFTFFIGGFIFVFLIYIAPLLKMRYMRRYDKNVKTRIRKMLEKENEKLLKYGLEWVVYYKFKQTVSNSIMVGHWMEVTIVQDVTLRLIRLGSQVTSEDYQDFLHVPPTPTTLTPTNLDSFYTYSPHGASAARILTVDAFTNVPATAYRLGTATMTKSAQDLHKSPPKTNVVTPANGDEDVEDRPKSSTLFTRSTSPFSGTEQSNDVVTPFVATVVDEEEQEEEEKSQNHYSSSDAVTPVTPFSTEDVSNVDLID</sequence>
<name>D2UYQ6_NAEGR</name>
<dbReference type="InParanoid" id="D2UYQ6"/>
<dbReference type="AlphaFoldDB" id="D2UYQ6"/>
<dbReference type="VEuPathDB" id="AmoebaDB:NAEGRDRAFT_45235"/>
<dbReference type="EMBL" id="GG738845">
    <property type="protein sequence ID" value="EFC50831.1"/>
    <property type="molecule type" value="Genomic_DNA"/>
</dbReference>
<organism evidence="4">
    <name type="scientific">Naegleria gruberi</name>
    <name type="common">Amoeba</name>
    <dbReference type="NCBI Taxonomy" id="5762"/>
    <lineage>
        <taxon>Eukaryota</taxon>
        <taxon>Discoba</taxon>
        <taxon>Heterolobosea</taxon>
        <taxon>Tetramitia</taxon>
        <taxon>Eutetramitia</taxon>
        <taxon>Vahlkampfiidae</taxon>
        <taxon>Naegleria</taxon>
    </lineage>
</organism>
<feature type="compositionally biased region" description="Polar residues" evidence="1">
    <location>
        <begin position="336"/>
        <end position="356"/>
    </location>
</feature>
<feature type="compositionally biased region" description="Acidic residues" evidence="1">
    <location>
        <begin position="365"/>
        <end position="374"/>
    </location>
</feature>
<keyword evidence="2" id="KW-0812">Transmembrane</keyword>
<dbReference type="RefSeq" id="XP_002683575.1">
    <property type="nucleotide sequence ID" value="XM_002683529.1"/>
</dbReference>
<proteinExistence type="predicted"/>
<gene>
    <name evidence="3" type="ORF">NAEGRDRAFT_45235</name>
</gene>
<dbReference type="Proteomes" id="UP000006671">
    <property type="component" value="Unassembled WGS sequence"/>
</dbReference>
<dbReference type="GeneID" id="8863981"/>
<evidence type="ECO:0000256" key="1">
    <source>
        <dbReference type="SAM" id="MobiDB-lite"/>
    </source>
</evidence>
<reference evidence="3 4" key="1">
    <citation type="journal article" date="2010" name="Cell">
        <title>The genome of Naegleria gruberi illuminates early eukaryotic versatility.</title>
        <authorList>
            <person name="Fritz-Laylin L.K."/>
            <person name="Prochnik S.E."/>
            <person name="Ginger M.L."/>
            <person name="Dacks J.B."/>
            <person name="Carpenter M.L."/>
            <person name="Field M.C."/>
            <person name="Kuo A."/>
            <person name="Paredez A."/>
            <person name="Chapman J."/>
            <person name="Pham J."/>
            <person name="Shu S."/>
            <person name="Neupane R."/>
            <person name="Cipriano M."/>
            <person name="Mancuso J."/>
            <person name="Tu H."/>
            <person name="Salamov A."/>
            <person name="Lindquist E."/>
            <person name="Shapiro H."/>
            <person name="Lucas S."/>
            <person name="Grigoriev I.V."/>
            <person name="Cande W.Z."/>
            <person name="Fulton C."/>
            <person name="Rokhsar D.S."/>
            <person name="Dawson S.C."/>
        </authorList>
    </citation>
    <scope>NUCLEOTIDE SEQUENCE [LARGE SCALE GENOMIC DNA]</scope>
    <source>
        <strain evidence="3 4">NEG-M</strain>
    </source>
</reference>
<feature type="region of interest" description="Disordered" evidence="1">
    <location>
        <begin position="307"/>
        <end position="404"/>
    </location>
</feature>
<keyword evidence="4" id="KW-1185">Reference proteome</keyword>
<keyword evidence="2" id="KW-0472">Membrane</keyword>
<feature type="transmembrane region" description="Helical" evidence="2">
    <location>
        <begin position="138"/>
        <end position="171"/>
    </location>
</feature>
<dbReference type="KEGG" id="ngr:NAEGRDRAFT_45235"/>
<feature type="compositionally biased region" description="Polar residues" evidence="1">
    <location>
        <begin position="378"/>
        <end position="397"/>
    </location>
</feature>